<dbReference type="GO" id="GO:0016020">
    <property type="term" value="C:membrane"/>
    <property type="evidence" value="ECO:0007669"/>
    <property type="project" value="InterPro"/>
</dbReference>
<keyword evidence="5" id="KW-1185">Reference proteome</keyword>
<dbReference type="SUPFAM" id="SSF54631">
    <property type="entry name" value="CBS-domain pair"/>
    <property type="match status" value="1"/>
</dbReference>
<keyword evidence="1" id="KW-0129">CBS domain</keyword>
<dbReference type="Pfam" id="PF03448">
    <property type="entry name" value="MgtE_N"/>
    <property type="match status" value="1"/>
</dbReference>
<evidence type="ECO:0000259" key="3">
    <source>
        <dbReference type="PROSITE" id="PS51371"/>
    </source>
</evidence>
<dbReference type="Gene3D" id="1.25.60.10">
    <property type="entry name" value="MgtE N-terminal domain-like"/>
    <property type="match status" value="1"/>
</dbReference>
<dbReference type="SUPFAM" id="SSF50346">
    <property type="entry name" value="PRC-barrel domain"/>
    <property type="match status" value="1"/>
</dbReference>
<organism evidence="4 5">
    <name type="scientific">Quadrisphaera granulorum</name>
    <dbReference type="NCBI Taxonomy" id="317664"/>
    <lineage>
        <taxon>Bacteria</taxon>
        <taxon>Bacillati</taxon>
        <taxon>Actinomycetota</taxon>
        <taxon>Actinomycetes</taxon>
        <taxon>Kineosporiales</taxon>
        <taxon>Kineosporiaceae</taxon>
        <taxon>Quadrisphaera</taxon>
    </lineage>
</organism>
<dbReference type="InterPro" id="IPR046342">
    <property type="entry name" value="CBS_dom_sf"/>
</dbReference>
<evidence type="ECO:0000256" key="1">
    <source>
        <dbReference type="PROSITE-ProRule" id="PRU00703"/>
    </source>
</evidence>
<sequence>MHVSGAPTRVFVARLAGLPVFDPVGDRVGRVRDVVVVPRAARRPRAVGLVVEVPGKKRIFVPMTRVTSMDTGQVITTGVLNVRRFEQREAEVLVITDLFDREVVLNGSAARAVHGSDVDGPVEAVVEDVALEQARSRDWEVGRLFVREAGQGSKKRGLRRKGSTALIDVHDAAGLFGTPQEQGATLLAASLEEMKPADIADLLHDMPLKRRVELASELDDERLADVVQELPNDDQVHLLSALGRERAAHVLEAMEPDDAADLLGELTEEAAEQLLGLMEPEDARGVRRLLAYEDHTAGGLMTTEPVIMGPEATVAQALATVRRASVPYTLAAAVYVVRPPNETPTGRLLGVVHLQRLLREPPHEAIGGLIDKDVEPLSPDTPLAVVTRRLATYDLVSLPVTDPKGRLLGAVTVDDVLDHLLPEDWREVDEEAVEPEQTLETVTGSLRAVDPGQSKGSGGSGGKKKGAGRG</sequence>
<dbReference type="EMBL" id="QGDQ01000001">
    <property type="protein sequence ID" value="PWJ56195.1"/>
    <property type="molecule type" value="Genomic_DNA"/>
</dbReference>
<dbReference type="PANTHER" id="PTHR43773">
    <property type="entry name" value="MAGNESIUM TRANSPORTER MGTE"/>
    <property type="match status" value="1"/>
</dbReference>
<dbReference type="PROSITE" id="PS51371">
    <property type="entry name" value="CBS"/>
    <property type="match status" value="2"/>
</dbReference>
<dbReference type="Gene3D" id="3.10.580.10">
    <property type="entry name" value="CBS-domain"/>
    <property type="match status" value="1"/>
</dbReference>
<reference evidence="4 5" key="1">
    <citation type="submission" date="2018-03" db="EMBL/GenBank/DDBJ databases">
        <title>Genomic Encyclopedia of Archaeal and Bacterial Type Strains, Phase II (KMG-II): from individual species to whole genera.</title>
        <authorList>
            <person name="Goeker M."/>
        </authorList>
    </citation>
    <scope>NUCLEOTIDE SEQUENCE [LARGE SCALE GENOMIC DNA]</scope>
    <source>
        <strain evidence="4 5">DSM 44889</strain>
    </source>
</reference>
<dbReference type="InterPro" id="IPR038076">
    <property type="entry name" value="MgtE_N_sf"/>
</dbReference>
<dbReference type="CDD" id="cd04606">
    <property type="entry name" value="CBS_pair_Mg_transporter"/>
    <property type="match status" value="1"/>
</dbReference>
<name>A0A316AEJ2_9ACTN</name>
<dbReference type="SMART" id="SM00116">
    <property type="entry name" value="CBS"/>
    <property type="match status" value="1"/>
</dbReference>
<dbReference type="Pfam" id="PF05239">
    <property type="entry name" value="PRC"/>
    <property type="match status" value="1"/>
</dbReference>
<dbReference type="InterPro" id="IPR058838">
    <property type="entry name" value="SH3_actinomycetes"/>
</dbReference>
<dbReference type="Proteomes" id="UP000245469">
    <property type="component" value="Unassembled WGS sequence"/>
</dbReference>
<evidence type="ECO:0000313" key="4">
    <source>
        <dbReference type="EMBL" id="PWJ56195.1"/>
    </source>
</evidence>
<dbReference type="PANTHER" id="PTHR43773:SF1">
    <property type="entry name" value="MAGNESIUM TRANSPORTER MGTE"/>
    <property type="match status" value="1"/>
</dbReference>
<dbReference type="Pfam" id="PF00571">
    <property type="entry name" value="CBS"/>
    <property type="match status" value="2"/>
</dbReference>
<feature type="domain" description="CBS" evidence="3">
    <location>
        <begin position="301"/>
        <end position="369"/>
    </location>
</feature>
<accession>A0A316AEJ2</accession>
<dbReference type="InterPro" id="IPR027275">
    <property type="entry name" value="PRC-brl_dom"/>
</dbReference>
<protein>
    <submittedName>
        <fullName evidence="4">Mg/Co/Ni transporter MgtE</fullName>
    </submittedName>
</protein>
<dbReference type="InterPro" id="IPR006669">
    <property type="entry name" value="MgtE_transporter"/>
</dbReference>
<feature type="region of interest" description="Disordered" evidence="2">
    <location>
        <begin position="429"/>
        <end position="470"/>
    </location>
</feature>
<dbReference type="SUPFAM" id="SSF158791">
    <property type="entry name" value="MgtE N-terminal domain-like"/>
    <property type="match status" value="1"/>
</dbReference>
<evidence type="ECO:0000313" key="5">
    <source>
        <dbReference type="Proteomes" id="UP000245469"/>
    </source>
</evidence>
<proteinExistence type="predicted"/>
<evidence type="ECO:0000256" key="2">
    <source>
        <dbReference type="SAM" id="MobiDB-lite"/>
    </source>
</evidence>
<dbReference type="Pfam" id="PF26205">
    <property type="entry name" value="SH3_actinomycetes"/>
    <property type="match status" value="1"/>
</dbReference>
<dbReference type="GO" id="GO:0015095">
    <property type="term" value="F:magnesium ion transmembrane transporter activity"/>
    <property type="evidence" value="ECO:0007669"/>
    <property type="project" value="InterPro"/>
</dbReference>
<feature type="domain" description="CBS" evidence="3">
    <location>
        <begin position="370"/>
        <end position="430"/>
    </location>
</feature>
<dbReference type="AlphaFoldDB" id="A0A316AEJ2"/>
<dbReference type="SMART" id="SM00924">
    <property type="entry name" value="MgtE_N"/>
    <property type="match status" value="1"/>
</dbReference>
<gene>
    <name evidence="4" type="ORF">BXY45_101170</name>
</gene>
<dbReference type="InterPro" id="IPR006668">
    <property type="entry name" value="Mg_transptr_MgtE_intracell_dom"/>
</dbReference>
<comment type="caution">
    <text evidence="4">The sequence shown here is derived from an EMBL/GenBank/DDBJ whole genome shotgun (WGS) entry which is preliminary data.</text>
</comment>
<dbReference type="InterPro" id="IPR000644">
    <property type="entry name" value="CBS_dom"/>
</dbReference>
<dbReference type="InterPro" id="IPR011033">
    <property type="entry name" value="PRC_barrel-like_sf"/>
</dbReference>